<comment type="caution">
    <text evidence="4">The sequence shown here is derived from an EMBL/GenBank/DDBJ whole genome shotgun (WGS) entry which is preliminary data.</text>
</comment>
<reference evidence="4" key="1">
    <citation type="submission" date="2018-07" db="EMBL/GenBank/DDBJ databases">
        <authorList>
            <consortium name="NARMS: The National Antimicrobial Resistance Monitoring System"/>
        </authorList>
    </citation>
    <scope>NUCLEOTIDE SEQUENCE</scope>
    <source>
        <strain evidence="4">CVM N17C143</strain>
    </source>
</reference>
<evidence type="ECO:0000313" key="4">
    <source>
        <dbReference type="EMBL" id="EAL6969675.1"/>
    </source>
</evidence>
<dbReference type="SUPFAM" id="SSF51735">
    <property type="entry name" value="NAD(P)-binding Rossmann-fold domains"/>
    <property type="match status" value="1"/>
</dbReference>
<gene>
    <name evidence="4" type="ORF">DSU64_09725</name>
</gene>
<name>A0A5T1VB68_CAMJU</name>
<evidence type="ECO:0000256" key="1">
    <source>
        <dbReference type="ARBA" id="ARBA00007637"/>
    </source>
</evidence>
<feature type="transmembrane region" description="Helical" evidence="2">
    <location>
        <begin position="142"/>
        <end position="162"/>
    </location>
</feature>
<keyword evidence="2" id="KW-0812">Transmembrane</keyword>
<accession>A0A5T1VB68</accession>
<feature type="non-terminal residue" evidence="4">
    <location>
        <position position="172"/>
    </location>
</feature>
<dbReference type="Pfam" id="PF01370">
    <property type="entry name" value="Epimerase"/>
    <property type="match status" value="1"/>
</dbReference>
<sequence>MTILLTGATGFVGTNFILQLHKKYNIIALVRKTSDIEKIKNYCKIYYYDDTIDSINNVFKSEKIDGVVHLASMVPSTVYPINDIPKLIEANITFGCFLVQIANQYKISFFINTATFGSYCNSLSYRPATLYASIKKAFEDIMYYYGLISESIFINLLLFNIYGPHDEKYLFS</sequence>
<evidence type="ECO:0000256" key="2">
    <source>
        <dbReference type="SAM" id="Phobius"/>
    </source>
</evidence>
<protein>
    <submittedName>
        <fullName evidence="4">NAD(P)-dependent oxidoreductase</fullName>
    </submittedName>
</protein>
<proteinExistence type="inferred from homology"/>
<organism evidence="4">
    <name type="scientific">Campylobacter jejuni</name>
    <dbReference type="NCBI Taxonomy" id="197"/>
    <lineage>
        <taxon>Bacteria</taxon>
        <taxon>Pseudomonadati</taxon>
        <taxon>Campylobacterota</taxon>
        <taxon>Epsilonproteobacteria</taxon>
        <taxon>Campylobacterales</taxon>
        <taxon>Campylobacteraceae</taxon>
        <taxon>Campylobacter</taxon>
    </lineage>
</organism>
<dbReference type="InterPro" id="IPR036291">
    <property type="entry name" value="NAD(P)-bd_dom_sf"/>
</dbReference>
<dbReference type="EMBL" id="AACQKS010000123">
    <property type="protein sequence ID" value="EAL6969675.1"/>
    <property type="molecule type" value="Genomic_DNA"/>
</dbReference>
<comment type="similarity">
    <text evidence="1">Belongs to the NAD(P)-dependent epimerase/dehydratase family.</text>
</comment>
<dbReference type="AlphaFoldDB" id="A0A5T1VB68"/>
<evidence type="ECO:0000259" key="3">
    <source>
        <dbReference type="Pfam" id="PF01370"/>
    </source>
</evidence>
<feature type="domain" description="NAD-dependent epimerase/dehydratase" evidence="3">
    <location>
        <begin position="3"/>
        <end position="165"/>
    </location>
</feature>
<dbReference type="InterPro" id="IPR001509">
    <property type="entry name" value="Epimerase_deHydtase"/>
</dbReference>
<dbReference type="PANTHER" id="PTHR43000">
    <property type="entry name" value="DTDP-D-GLUCOSE 4,6-DEHYDRATASE-RELATED"/>
    <property type="match status" value="1"/>
</dbReference>
<dbReference type="Gene3D" id="3.40.50.720">
    <property type="entry name" value="NAD(P)-binding Rossmann-like Domain"/>
    <property type="match status" value="1"/>
</dbReference>
<keyword evidence="2" id="KW-1133">Transmembrane helix</keyword>
<keyword evidence="2" id="KW-0472">Membrane</keyword>